<keyword evidence="2" id="KW-0449">Lipoprotein</keyword>
<dbReference type="Pfam" id="PF02321">
    <property type="entry name" value="OEP"/>
    <property type="match status" value="2"/>
</dbReference>
<keyword evidence="2" id="KW-0472">Membrane</keyword>
<dbReference type="InterPro" id="IPR010131">
    <property type="entry name" value="MdtP/NodT-like"/>
</dbReference>
<feature type="coiled-coil region" evidence="3">
    <location>
        <begin position="524"/>
        <end position="558"/>
    </location>
</feature>
<dbReference type="PANTHER" id="PTHR30203">
    <property type="entry name" value="OUTER MEMBRANE CATION EFFLUX PROTEIN"/>
    <property type="match status" value="1"/>
</dbReference>
<dbReference type="PANTHER" id="PTHR30203:SF30">
    <property type="entry name" value="OUTER MEMBRANE PROTEIN-RELATED"/>
    <property type="match status" value="1"/>
</dbReference>
<dbReference type="Gene3D" id="2.20.200.10">
    <property type="entry name" value="Outer membrane efflux proteins (OEP)"/>
    <property type="match status" value="1"/>
</dbReference>
<feature type="region of interest" description="Disordered" evidence="4">
    <location>
        <begin position="1"/>
        <end position="85"/>
    </location>
</feature>
<name>A0A5M6CX97_9BACT</name>
<keyword evidence="6" id="KW-1185">Reference proteome</keyword>
<keyword evidence="3" id="KW-0175">Coiled coil</keyword>
<keyword evidence="2" id="KW-0564">Palmitate</keyword>
<dbReference type="GO" id="GO:0015562">
    <property type="term" value="F:efflux transmembrane transporter activity"/>
    <property type="evidence" value="ECO:0007669"/>
    <property type="project" value="InterPro"/>
</dbReference>
<dbReference type="Gene3D" id="1.20.1600.10">
    <property type="entry name" value="Outer membrane efflux proteins (OEP)"/>
    <property type="match status" value="1"/>
</dbReference>
<proteinExistence type="inferred from homology"/>
<dbReference type="NCBIfam" id="TIGR01845">
    <property type="entry name" value="outer_NodT"/>
    <property type="match status" value="1"/>
</dbReference>
<evidence type="ECO:0000256" key="2">
    <source>
        <dbReference type="RuleBase" id="RU362097"/>
    </source>
</evidence>
<keyword evidence="2" id="KW-0812">Transmembrane</keyword>
<evidence type="ECO:0000256" key="4">
    <source>
        <dbReference type="SAM" id="MobiDB-lite"/>
    </source>
</evidence>
<accession>A0A5M6CX97</accession>
<dbReference type="EMBL" id="VWOX01000023">
    <property type="protein sequence ID" value="KAA5539020.1"/>
    <property type="molecule type" value="Genomic_DNA"/>
</dbReference>
<sequence>MLVLPACGIPQLQRAKRGPSLPETYNGPAQYFDEPPNMPETYSAPQTYGAPQTSGDDQAAHPSPSGQATTLASYDGSKKSDGGEDAASFANFIEAAGSEEFDQAEAEGLEESVSLDEFDETNGLEIINGATDLEDIDGNESDDIDGATSLATVDPAYEMENFDGSFQWQNSGNIQWCEFFDDPLLIGLINQALVGNQELRILAQEIRIANNEILARKGEYFPFVTAGAGAGLEKSSEFTREGAVEEQLDVAPGRSFPDPLPDFLVAANVTWELDIWRKLRNARDAAALRYLGTREGRNYVVTRLIAEVAENYYELLALDNQLATLDKTIEIQQQSLKIAEAKKEAGRGTELAVQRFQAEVRKNQSEKLIIQQEIVEAENRINFILGRYPQPVARASQDFINLNLRALYAGVPSQLLRNRADIRQAERELAAAGLDVKVARARFYPSLALNAGVGYRAFNTRYLFNSPESLIYNVAGDLVAPLINKKAIRADYLTANAMQLQAVYNYQQTVLNAFTEVINRMAKVENYGQSIEIKKQQLQSLESSVDNATKLFQNARAEYMEVLLAQRDLQEAKMVLIDTKQQQLGAVVTAYQALGGGCN</sequence>
<dbReference type="GO" id="GO:0005886">
    <property type="term" value="C:plasma membrane"/>
    <property type="evidence" value="ECO:0007669"/>
    <property type="project" value="UniProtKB-SubCell"/>
</dbReference>
<dbReference type="InterPro" id="IPR003423">
    <property type="entry name" value="OMP_efflux"/>
</dbReference>
<evidence type="ECO:0000256" key="1">
    <source>
        <dbReference type="ARBA" id="ARBA00007613"/>
    </source>
</evidence>
<comment type="subcellular location">
    <subcellularLocation>
        <location evidence="2">Cell membrane</location>
        <topology evidence="2">Lipid-anchor</topology>
    </subcellularLocation>
</comment>
<comment type="caution">
    <text evidence="5">The sequence shown here is derived from an EMBL/GenBank/DDBJ whole genome shotgun (WGS) entry which is preliminary data.</text>
</comment>
<dbReference type="Proteomes" id="UP000324479">
    <property type="component" value="Unassembled WGS sequence"/>
</dbReference>
<dbReference type="SUPFAM" id="SSF56954">
    <property type="entry name" value="Outer membrane efflux proteins (OEP)"/>
    <property type="match status" value="1"/>
</dbReference>
<protein>
    <submittedName>
        <fullName evidence="5">TolC family protein</fullName>
    </submittedName>
</protein>
<reference evidence="5 6" key="1">
    <citation type="submission" date="2019-08" db="EMBL/GenBank/DDBJ databases">
        <authorList>
            <person name="Dhanesh K."/>
            <person name="Kumar G."/>
            <person name="Sasikala C."/>
            <person name="Venkata Ramana C."/>
        </authorList>
    </citation>
    <scope>NUCLEOTIDE SEQUENCE [LARGE SCALE GENOMIC DNA]</scope>
    <source>
        <strain evidence="5 6">JC645</strain>
    </source>
</reference>
<dbReference type="AlphaFoldDB" id="A0A5M6CX97"/>
<organism evidence="5 6">
    <name type="scientific">Roseiconus nitratireducens</name>
    <dbReference type="NCBI Taxonomy" id="2605748"/>
    <lineage>
        <taxon>Bacteria</taxon>
        <taxon>Pseudomonadati</taxon>
        <taxon>Planctomycetota</taxon>
        <taxon>Planctomycetia</taxon>
        <taxon>Pirellulales</taxon>
        <taxon>Pirellulaceae</taxon>
        <taxon>Roseiconus</taxon>
    </lineage>
</organism>
<evidence type="ECO:0000313" key="6">
    <source>
        <dbReference type="Proteomes" id="UP000324479"/>
    </source>
</evidence>
<evidence type="ECO:0000256" key="3">
    <source>
        <dbReference type="SAM" id="Coils"/>
    </source>
</evidence>
<comment type="similarity">
    <text evidence="1 2">Belongs to the outer membrane factor (OMF) (TC 1.B.17) family.</text>
</comment>
<gene>
    <name evidence="5" type="ORF">FYK55_25580</name>
</gene>
<feature type="compositionally biased region" description="Polar residues" evidence="4">
    <location>
        <begin position="43"/>
        <end position="56"/>
    </location>
</feature>
<evidence type="ECO:0000313" key="5">
    <source>
        <dbReference type="EMBL" id="KAA5539020.1"/>
    </source>
</evidence>
<keyword evidence="2" id="KW-1134">Transmembrane beta strand</keyword>